<dbReference type="PRINTS" id="PR00458">
    <property type="entry name" value="PEROXIDASE"/>
</dbReference>
<dbReference type="GO" id="GO:0042744">
    <property type="term" value="P:hydrogen peroxide catabolic process"/>
    <property type="evidence" value="ECO:0007669"/>
    <property type="project" value="UniProtKB-KW"/>
</dbReference>
<comment type="similarity">
    <text evidence="17">Belongs to the peroxidase family. Classical plant (class III) peroxidase subfamily.</text>
</comment>
<dbReference type="InterPro" id="IPR000823">
    <property type="entry name" value="Peroxidase_pln"/>
</dbReference>
<dbReference type="FunFam" id="1.10.520.10:FF:000001">
    <property type="entry name" value="Peroxidase"/>
    <property type="match status" value="1"/>
</dbReference>
<dbReference type="GO" id="GO:0140825">
    <property type="term" value="F:lactoperoxidase activity"/>
    <property type="evidence" value="ECO:0007669"/>
    <property type="project" value="UniProtKB-EC"/>
</dbReference>
<keyword evidence="6 14" id="KW-0479">Metal-binding</keyword>
<dbReference type="InterPro" id="IPR019793">
    <property type="entry name" value="Peroxidases_heam-ligand_BS"/>
</dbReference>
<dbReference type="GO" id="GO:0006979">
    <property type="term" value="P:response to oxidative stress"/>
    <property type="evidence" value="ECO:0007669"/>
    <property type="project" value="UniProtKB-UniRule"/>
</dbReference>
<feature type="disulfide bond" evidence="16">
    <location>
        <begin position="71"/>
        <end position="76"/>
    </location>
</feature>
<protein>
    <recommendedName>
        <fullName evidence="3 17">Peroxidase</fullName>
        <ecNumber evidence="3 17">1.11.1.7</ecNumber>
    </recommendedName>
</protein>
<dbReference type="InterPro" id="IPR019794">
    <property type="entry name" value="Peroxidases_AS"/>
</dbReference>
<keyword evidence="17" id="KW-0964">Secreted</keyword>
<evidence type="ECO:0000256" key="7">
    <source>
        <dbReference type="ARBA" id="ARBA00022837"/>
    </source>
</evidence>
<comment type="similarity">
    <text evidence="2">Belongs to the peroxidase family. Ascorbate peroxidase subfamily.</text>
</comment>
<feature type="binding site" evidence="14">
    <location>
        <position position="70"/>
    </location>
    <ligand>
        <name>Ca(2+)</name>
        <dbReference type="ChEBI" id="CHEBI:29108"/>
        <label>1</label>
    </ligand>
</feature>
<keyword evidence="20" id="KW-1185">Reference proteome</keyword>
<evidence type="ECO:0000256" key="15">
    <source>
        <dbReference type="PIRSR" id="PIRSR600823-4"/>
    </source>
</evidence>
<feature type="signal peptide" evidence="17">
    <location>
        <begin position="1"/>
        <end position="24"/>
    </location>
</feature>
<dbReference type="PROSITE" id="PS00435">
    <property type="entry name" value="PEROXIDASE_1"/>
    <property type="match status" value="1"/>
</dbReference>
<evidence type="ECO:0000256" key="17">
    <source>
        <dbReference type="RuleBase" id="RU362060"/>
    </source>
</evidence>
<dbReference type="InterPro" id="IPR010255">
    <property type="entry name" value="Haem_peroxidase_sf"/>
</dbReference>
<keyword evidence="4 17" id="KW-0575">Peroxidase</keyword>
<comment type="cofactor">
    <cofactor evidence="14 17">
        <name>heme b</name>
        <dbReference type="ChEBI" id="CHEBI:60344"/>
    </cofactor>
    <text evidence="14 17">Binds 1 heme b (iron(II)-protoporphyrin IX) group per subunit.</text>
</comment>
<feature type="binding site" evidence="14">
    <location>
        <position position="79"/>
    </location>
    <ligand>
        <name>Ca(2+)</name>
        <dbReference type="ChEBI" id="CHEBI:29108"/>
        <label>1</label>
    </ligand>
</feature>
<keyword evidence="17" id="KW-0376">Hydrogen peroxide</keyword>
<dbReference type="PROSITE" id="PS00436">
    <property type="entry name" value="PEROXIDASE_2"/>
    <property type="match status" value="1"/>
</dbReference>
<comment type="subcellular location">
    <subcellularLocation>
        <location evidence="17">Secreted</location>
    </subcellularLocation>
</comment>
<evidence type="ECO:0000256" key="9">
    <source>
        <dbReference type="ARBA" id="ARBA00023004"/>
    </source>
</evidence>
<dbReference type="InterPro" id="IPR033905">
    <property type="entry name" value="Secretory_peroxidase"/>
</dbReference>
<evidence type="ECO:0000256" key="10">
    <source>
        <dbReference type="ARBA" id="ARBA00023157"/>
    </source>
</evidence>
<dbReference type="GO" id="GO:0046872">
    <property type="term" value="F:metal ion binding"/>
    <property type="evidence" value="ECO:0007669"/>
    <property type="project" value="UniProtKB-UniRule"/>
</dbReference>
<reference evidence="19 20" key="1">
    <citation type="journal article" date="2021" name="Nat. Plants">
        <title>The Taxus genome provides insights into paclitaxel biosynthesis.</title>
        <authorList>
            <person name="Xiong X."/>
            <person name="Gou J."/>
            <person name="Liao Q."/>
            <person name="Li Y."/>
            <person name="Zhou Q."/>
            <person name="Bi G."/>
            <person name="Li C."/>
            <person name="Du R."/>
            <person name="Wang X."/>
            <person name="Sun T."/>
            <person name="Guo L."/>
            <person name="Liang H."/>
            <person name="Lu P."/>
            <person name="Wu Y."/>
            <person name="Zhang Z."/>
            <person name="Ro D.K."/>
            <person name="Shang Y."/>
            <person name="Huang S."/>
            <person name="Yan J."/>
        </authorList>
    </citation>
    <scope>NUCLEOTIDE SEQUENCE [LARGE SCALE GENOMIC DNA]</scope>
    <source>
        <strain evidence="19">Ta-2019</strain>
    </source>
</reference>
<dbReference type="FunFam" id="1.10.420.10:FF:000006">
    <property type="entry name" value="Peroxidase"/>
    <property type="match status" value="1"/>
</dbReference>
<feature type="disulfide bond" evidence="16">
    <location>
        <begin position="203"/>
        <end position="235"/>
    </location>
</feature>
<keyword evidence="10 16" id="KW-1015">Disulfide bond</keyword>
<dbReference type="CDD" id="cd00693">
    <property type="entry name" value="secretory_peroxidase"/>
    <property type="match status" value="1"/>
</dbReference>
<dbReference type="GO" id="GO:0020037">
    <property type="term" value="F:heme binding"/>
    <property type="evidence" value="ECO:0007669"/>
    <property type="project" value="UniProtKB-UniRule"/>
</dbReference>
<proteinExistence type="inferred from homology"/>
<evidence type="ECO:0000256" key="13">
    <source>
        <dbReference type="PIRSR" id="PIRSR600823-2"/>
    </source>
</evidence>
<feature type="site" description="Transition state stabilizer" evidence="15">
    <location>
        <position position="65"/>
    </location>
</feature>
<evidence type="ECO:0000259" key="18">
    <source>
        <dbReference type="PROSITE" id="PS50873"/>
    </source>
</evidence>
<evidence type="ECO:0000256" key="2">
    <source>
        <dbReference type="ARBA" id="ARBA00006873"/>
    </source>
</evidence>
<evidence type="ECO:0000256" key="12">
    <source>
        <dbReference type="PIRSR" id="PIRSR600823-1"/>
    </source>
</evidence>
<dbReference type="GO" id="GO:0005576">
    <property type="term" value="C:extracellular region"/>
    <property type="evidence" value="ECO:0007669"/>
    <property type="project" value="UniProtKB-SubCell"/>
</dbReference>
<comment type="cofactor">
    <cofactor evidence="14 17">
        <name>Ca(2+)</name>
        <dbReference type="ChEBI" id="CHEBI:29108"/>
    </cofactor>
    <text evidence="14 17">Binds 2 calcium ions per subunit.</text>
</comment>
<accession>A0AA38F8N4</accession>
<feature type="domain" description="Plant heme peroxidase family profile" evidence="18">
    <location>
        <begin position="28"/>
        <end position="328"/>
    </location>
</feature>
<evidence type="ECO:0000313" key="20">
    <source>
        <dbReference type="Proteomes" id="UP000824469"/>
    </source>
</evidence>
<evidence type="ECO:0000256" key="1">
    <source>
        <dbReference type="ARBA" id="ARBA00000189"/>
    </source>
</evidence>
<feature type="chain" id="PRO_5041481104" description="Peroxidase" evidence="17">
    <location>
        <begin position="25"/>
        <end position="328"/>
    </location>
</feature>
<dbReference type="Gene3D" id="1.10.520.10">
    <property type="match status" value="1"/>
</dbReference>
<feature type="binding site" evidence="14">
    <location>
        <position position="77"/>
    </location>
    <ligand>
        <name>Ca(2+)</name>
        <dbReference type="ChEBI" id="CHEBI:29108"/>
        <label>1</label>
    </ligand>
</feature>
<dbReference type="Gene3D" id="1.10.420.10">
    <property type="entry name" value="Peroxidase, domain 2"/>
    <property type="match status" value="1"/>
</dbReference>
<evidence type="ECO:0000256" key="14">
    <source>
        <dbReference type="PIRSR" id="PIRSR600823-3"/>
    </source>
</evidence>
<evidence type="ECO:0000256" key="4">
    <source>
        <dbReference type="ARBA" id="ARBA00022559"/>
    </source>
</evidence>
<gene>
    <name evidence="19" type="ORF">KI387_042109</name>
</gene>
<keyword evidence="5 17" id="KW-0349">Heme</keyword>
<dbReference type="Proteomes" id="UP000824469">
    <property type="component" value="Unassembled WGS sequence"/>
</dbReference>
<comment type="function">
    <text evidence="17">Removal of H(2)O(2), oxidation of toxic reductants, biosynthesis and degradation of lignin, suberization, auxin catabolism, response to environmental stresses such as wounding, pathogen attack and oxidative stress.</text>
</comment>
<dbReference type="AlphaFoldDB" id="A0AA38F8N4"/>
<feature type="binding site" evidence="14">
    <location>
        <position position="256"/>
    </location>
    <ligand>
        <name>Ca(2+)</name>
        <dbReference type="ChEBI" id="CHEBI:29108"/>
        <label>2</label>
    </ligand>
</feature>
<dbReference type="EMBL" id="JAHRHJ020002507">
    <property type="protein sequence ID" value="KAH9292705.1"/>
    <property type="molecule type" value="Genomic_DNA"/>
</dbReference>
<keyword evidence="8 17" id="KW-0560">Oxidoreductase</keyword>
<feature type="binding site" evidence="14">
    <location>
        <position position="73"/>
    </location>
    <ligand>
        <name>Ca(2+)</name>
        <dbReference type="ChEBI" id="CHEBI:29108"/>
        <label>1</label>
    </ligand>
</feature>
<feature type="binding site" evidence="14">
    <location>
        <position position="75"/>
    </location>
    <ligand>
        <name>Ca(2+)</name>
        <dbReference type="ChEBI" id="CHEBI:29108"/>
        <label>1</label>
    </ligand>
</feature>
<dbReference type="InterPro" id="IPR002016">
    <property type="entry name" value="Haem_peroxidase"/>
</dbReference>
<keyword evidence="17" id="KW-0732">Signal</keyword>
<keyword evidence="11" id="KW-0325">Glycoprotein</keyword>
<feature type="binding site" evidence="13">
    <location>
        <position position="166"/>
    </location>
    <ligand>
        <name>substrate</name>
    </ligand>
</feature>
<dbReference type="PROSITE" id="PS50873">
    <property type="entry name" value="PEROXIDASE_4"/>
    <property type="match status" value="1"/>
</dbReference>
<feature type="disulfide bond" evidence="16">
    <location>
        <begin position="38"/>
        <end position="118"/>
    </location>
</feature>
<keyword evidence="7 14" id="KW-0106">Calcium</keyword>
<feature type="binding site" evidence="14">
    <location>
        <position position="251"/>
    </location>
    <ligand>
        <name>Ca(2+)</name>
        <dbReference type="ChEBI" id="CHEBI:29108"/>
        <label>2</label>
    </ligand>
</feature>
<evidence type="ECO:0000256" key="16">
    <source>
        <dbReference type="PIRSR" id="PIRSR600823-5"/>
    </source>
</evidence>
<name>A0AA38F8N4_TAXCH</name>
<sequence length="328" mass="36362">MKSSIHFSVLGFLWLTYSLLTANGQASGLKVGYYRHTCPQAEYIVKKTVSKALEADPTLAAPLIRMHFHDCFVRGCDGSILIDSTPGNRAEKESPANFPSLRGFEVIDEAKRDIESTCPQVVSCADIIAFAARDSAYKAGKINWQVPAGRRDGRISKEEEIIGNLPPPFFNVQQLTDLFAQKGLSQEDMVTLSGAHSIGVSHCSSFRDRLYNFNNTGLQDPTLDAQLARRLRLTCPPADTPDPTVALEPITPTKLDNRYYSQLHRNRGLLTSDQTLLTNPSTRTMVNTNIKSPSIWRNKFGEAMVRMGSIQVSTGSQGEIRRNCRIVL</sequence>
<evidence type="ECO:0000256" key="11">
    <source>
        <dbReference type="ARBA" id="ARBA00023180"/>
    </source>
</evidence>
<evidence type="ECO:0000256" key="8">
    <source>
        <dbReference type="ARBA" id="ARBA00023002"/>
    </source>
</evidence>
<keyword evidence="9 14" id="KW-0408">Iron</keyword>
<comment type="catalytic activity">
    <reaction evidence="1 17">
        <text>2 a phenolic donor + H2O2 = 2 a phenolic radical donor + 2 H2O</text>
        <dbReference type="Rhea" id="RHEA:56136"/>
        <dbReference type="ChEBI" id="CHEBI:15377"/>
        <dbReference type="ChEBI" id="CHEBI:16240"/>
        <dbReference type="ChEBI" id="CHEBI:139520"/>
        <dbReference type="ChEBI" id="CHEBI:139521"/>
        <dbReference type="EC" id="1.11.1.7"/>
    </reaction>
</comment>
<comment type="caution">
    <text evidence="19">The sequence shown here is derived from an EMBL/GenBank/DDBJ whole genome shotgun (WGS) entry which is preliminary data.</text>
</comment>
<evidence type="ECO:0000313" key="19">
    <source>
        <dbReference type="EMBL" id="KAH9292705.1"/>
    </source>
</evidence>
<feature type="binding site" evidence="14">
    <location>
        <position position="91"/>
    </location>
    <ligand>
        <name>Ca(2+)</name>
        <dbReference type="ChEBI" id="CHEBI:29108"/>
        <label>1</label>
    </ligand>
</feature>
<dbReference type="EC" id="1.11.1.7" evidence="3 17"/>
<dbReference type="Pfam" id="PF00141">
    <property type="entry name" value="peroxidase"/>
    <property type="match status" value="1"/>
</dbReference>
<dbReference type="PRINTS" id="PR00461">
    <property type="entry name" value="PLPEROXIDASE"/>
</dbReference>
<dbReference type="PANTHER" id="PTHR31235">
    <property type="entry name" value="PEROXIDASE 25-RELATED"/>
    <property type="match status" value="1"/>
</dbReference>
<dbReference type="OMA" id="CFIVNHY"/>
<evidence type="ECO:0000256" key="3">
    <source>
        <dbReference type="ARBA" id="ARBA00012313"/>
    </source>
</evidence>
<feature type="active site" description="Proton acceptor" evidence="12">
    <location>
        <position position="69"/>
    </location>
</feature>
<dbReference type="SUPFAM" id="SSF48113">
    <property type="entry name" value="Heme-dependent peroxidases"/>
    <property type="match status" value="1"/>
</dbReference>
<evidence type="ECO:0000256" key="6">
    <source>
        <dbReference type="ARBA" id="ARBA00022723"/>
    </source>
</evidence>
<feature type="binding site" description="axial binding residue" evidence="14">
    <location>
        <position position="196"/>
    </location>
    <ligand>
        <name>heme b</name>
        <dbReference type="ChEBI" id="CHEBI:60344"/>
    </ligand>
    <ligandPart>
        <name>Fe</name>
        <dbReference type="ChEBI" id="CHEBI:18248"/>
    </ligandPart>
</feature>
<evidence type="ECO:0000256" key="5">
    <source>
        <dbReference type="ARBA" id="ARBA00022617"/>
    </source>
</evidence>
<feature type="disulfide bond" evidence="16">
    <location>
        <begin position="124"/>
        <end position="324"/>
    </location>
</feature>
<organism evidence="19 20">
    <name type="scientific">Taxus chinensis</name>
    <name type="common">Chinese yew</name>
    <name type="synonym">Taxus wallichiana var. chinensis</name>
    <dbReference type="NCBI Taxonomy" id="29808"/>
    <lineage>
        <taxon>Eukaryota</taxon>
        <taxon>Viridiplantae</taxon>
        <taxon>Streptophyta</taxon>
        <taxon>Embryophyta</taxon>
        <taxon>Tracheophyta</taxon>
        <taxon>Spermatophyta</taxon>
        <taxon>Pinopsida</taxon>
        <taxon>Pinidae</taxon>
        <taxon>Conifers II</taxon>
        <taxon>Cupressales</taxon>
        <taxon>Taxaceae</taxon>
        <taxon>Taxus</taxon>
    </lineage>
</organism>